<evidence type="ECO:0000256" key="1">
    <source>
        <dbReference type="SAM" id="SignalP"/>
    </source>
</evidence>
<feature type="signal peptide" evidence="1">
    <location>
        <begin position="1"/>
        <end position="20"/>
    </location>
</feature>
<sequence length="89" mass="9429">MQFKILVAFAALFAAQVVHAAEGDVHTVIKVVPAIIDVEPYLVEVTETVVYTQGPSITATYATVIPTLIDETIVYGDDQAAATPAPEAQ</sequence>
<reference evidence="2 3" key="1">
    <citation type="journal article" date="2019" name="Nat. Ecol. Evol.">
        <title>Megaphylogeny resolves global patterns of mushroom evolution.</title>
        <authorList>
            <person name="Varga T."/>
            <person name="Krizsan K."/>
            <person name="Foldi C."/>
            <person name="Dima B."/>
            <person name="Sanchez-Garcia M."/>
            <person name="Sanchez-Ramirez S."/>
            <person name="Szollosi G.J."/>
            <person name="Szarkandi J.G."/>
            <person name="Papp V."/>
            <person name="Albert L."/>
            <person name="Andreopoulos W."/>
            <person name="Angelini C."/>
            <person name="Antonin V."/>
            <person name="Barry K.W."/>
            <person name="Bougher N.L."/>
            <person name="Buchanan P."/>
            <person name="Buyck B."/>
            <person name="Bense V."/>
            <person name="Catcheside P."/>
            <person name="Chovatia M."/>
            <person name="Cooper J."/>
            <person name="Damon W."/>
            <person name="Desjardin D."/>
            <person name="Finy P."/>
            <person name="Geml J."/>
            <person name="Haridas S."/>
            <person name="Hughes K."/>
            <person name="Justo A."/>
            <person name="Karasinski D."/>
            <person name="Kautmanova I."/>
            <person name="Kiss B."/>
            <person name="Kocsube S."/>
            <person name="Kotiranta H."/>
            <person name="LaButti K.M."/>
            <person name="Lechner B.E."/>
            <person name="Liimatainen K."/>
            <person name="Lipzen A."/>
            <person name="Lukacs Z."/>
            <person name="Mihaltcheva S."/>
            <person name="Morgado L.N."/>
            <person name="Niskanen T."/>
            <person name="Noordeloos M.E."/>
            <person name="Ohm R.A."/>
            <person name="Ortiz-Santana B."/>
            <person name="Ovrebo C."/>
            <person name="Racz N."/>
            <person name="Riley R."/>
            <person name="Savchenko A."/>
            <person name="Shiryaev A."/>
            <person name="Soop K."/>
            <person name="Spirin V."/>
            <person name="Szebenyi C."/>
            <person name="Tomsovsky M."/>
            <person name="Tulloss R.E."/>
            <person name="Uehling J."/>
            <person name="Grigoriev I.V."/>
            <person name="Vagvolgyi C."/>
            <person name="Papp T."/>
            <person name="Martin F.M."/>
            <person name="Miettinen O."/>
            <person name="Hibbett D.S."/>
            <person name="Nagy L.G."/>
        </authorList>
    </citation>
    <scope>NUCLEOTIDE SEQUENCE [LARGE SCALE GENOMIC DNA]</scope>
    <source>
        <strain evidence="2 3">CBS 121175</strain>
    </source>
</reference>
<dbReference type="AlphaFoldDB" id="A0A5C3KP05"/>
<proteinExistence type="predicted"/>
<gene>
    <name evidence="2" type="ORF">FA15DRAFT_758273</name>
</gene>
<keyword evidence="1" id="KW-0732">Signal</keyword>
<keyword evidence="3" id="KW-1185">Reference proteome</keyword>
<dbReference type="EMBL" id="ML210250">
    <property type="protein sequence ID" value="TFK22104.1"/>
    <property type="molecule type" value="Genomic_DNA"/>
</dbReference>
<evidence type="ECO:0000313" key="3">
    <source>
        <dbReference type="Proteomes" id="UP000307440"/>
    </source>
</evidence>
<feature type="chain" id="PRO_5023046399" evidence="1">
    <location>
        <begin position="21"/>
        <end position="89"/>
    </location>
</feature>
<dbReference type="OrthoDB" id="3025387at2759"/>
<accession>A0A5C3KP05</accession>
<organism evidence="2 3">
    <name type="scientific">Coprinopsis marcescibilis</name>
    <name type="common">Agaric fungus</name>
    <name type="synonym">Psathyrella marcescibilis</name>
    <dbReference type="NCBI Taxonomy" id="230819"/>
    <lineage>
        <taxon>Eukaryota</taxon>
        <taxon>Fungi</taxon>
        <taxon>Dikarya</taxon>
        <taxon>Basidiomycota</taxon>
        <taxon>Agaricomycotina</taxon>
        <taxon>Agaricomycetes</taxon>
        <taxon>Agaricomycetidae</taxon>
        <taxon>Agaricales</taxon>
        <taxon>Agaricineae</taxon>
        <taxon>Psathyrellaceae</taxon>
        <taxon>Coprinopsis</taxon>
    </lineage>
</organism>
<evidence type="ECO:0000313" key="2">
    <source>
        <dbReference type="EMBL" id="TFK22104.1"/>
    </source>
</evidence>
<protein>
    <submittedName>
        <fullName evidence="2">Uncharacterized protein</fullName>
    </submittedName>
</protein>
<name>A0A5C3KP05_COPMA</name>
<dbReference type="Proteomes" id="UP000307440">
    <property type="component" value="Unassembled WGS sequence"/>
</dbReference>